<name>A0AAE0IH80_9PEZI</name>
<accession>A0AAE0IH80</accession>
<feature type="compositionally biased region" description="Polar residues" evidence="1">
    <location>
        <begin position="85"/>
        <end position="99"/>
    </location>
</feature>
<dbReference type="AlphaFoldDB" id="A0AAE0IH80"/>
<dbReference type="Proteomes" id="UP001283341">
    <property type="component" value="Unassembled WGS sequence"/>
</dbReference>
<evidence type="ECO:0000313" key="2">
    <source>
        <dbReference type="EMBL" id="KAK3325090.1"/>
    </source>
</evidence>
<keyword evidence="3" id="KW-1185">Reference proteome</keyword>
<evidence type="ECO:0000256" key="1">
    <source>
        <dbReference type="SAM" id="MobiDB-lite"/>
    </source>
</evidence>
<gene>
    <name evidence="2" type="ORF">B0H66DRAFT_636580</name>
</gene>
<proteinExistence type="predicted"/>
<dbReference type="EMBL" id="JAUEDM010000002">
    <property type="protein sequence ID" value="KAK3325090.1"/>
    <property type="molecule type" value="Genomic_DNA"/>
</dbReference>
<feature type="region of interest" description="Disordered" evidence="1">
    <location>
        <begin position="63"/>
        <end position="99"/>
    </location>
</feature>
<protein>
    <submittedName>
        <fullName evidence="2">Uncharacterized protein</fullName>
    </submittedName>
</protein>
<evidence type="ECO:0000313" key="3">
    <source>
        <dbReference type="Proteomes" id="UP001283341"/>
    </source>
</evidence>
<reference evidence="2" key="1">
    <citation type="journal article" date="2023" name="Mol. Phylogenet. Evol.">
        <title>Genome-scale phylogeny and comparative genomics of the fungal order Sordariales.</title>
        <authorList>
            <person name="Hensen N."/>
            <person name="Bonometti L."/>
            <person name="Westerberg I."/>
            <person name="Brannstrom I.O."/>
            <person name="Guillou S."/>
            <person name="Cros-Aarteil S."/>
            <person name="Calhoun S."/>
            <person name="Haridas S."/>
            <person name="Kuo A."/>
            <person name="Mondo S."/>
            <person name="Pangilinan J."/>
            <person name="Riley R."/>
            <person name="LaButti K."/>
            <person name="Andreopoulos B."/>
            <person name="Lipzen A."/>
            <person name="Chen C."/>
            <person name="Yan M."/>
            <person name="Daum C."/>
            <person name="Ng V."/>
            <person name="Clum A."/>
            <person name="Steindorff A."/>
            <person name="Ohm R.A."/>
            <person name="Martin F."/>
            <person name="Silar P."/>
            <person name="Natvig D.O."/>
            <person name="Lalanne C."/>
            <person name="Gautier V."/>
            <person name="Ament-Velasquez S.L."/>
            <person name="Kruys A."/>
            <person name="Hutchinson M.I."/>
            <person name="Powell A.J."/>
            <person name="Barry K."/>
            <person name="Miller A.N."/>
            <person name="Grigoriev I.V."/>
            <person name="Debuchy R."/>
            <person name="Gladieux P."/>
            <person name="Hiltunen Thoren M."/>
            <person name="Johannesson H."/>
        </authorList>
    </citation>
    <scope>NUCLEOTIDE SEQUENCE</scope>
    <source>
        <strain evidence="2">CBS 118394</strain>
    </source>
</reference>
<organism evidence="2 3">
    <name type="scientific">Apodospora peruviana</name>
    <dbReference type="NCBI Taxonomy" id="516989"/>
    <lineage>
        <taxon>Eukaryota</taxon>
        <taxon>Fungi</taxon>
        <taxon>Dikarya</taxon>
        <taxon>Ascomycota</taxon>
        <taxon>Pezizomycotina</taxon>
        <taxon>Sordariomycetes</taxon>
        <taxon>Sordariomycetidae</taxon>
        <taxon>Sordariales</taxon>
        <taxon>Lasiosphaeriaceae</taxon>
        <taxon>Apodospora</taxon>
    </lineage>
</organism>
<comment type="caution">
    <text evidence="2">The sequence shown here is derived from an EMBL/GenBank/DDBJ whole genome shotgun (WGS) entry which is preliminary data.</text>
</comment>
<sequence>MNNILGVKADDLEDITQIGWSVGYYTRASIYLDGLWSLTQQCRSFHGATTLSLDEDPTHFVPILPPRDPNGHNGGHHVPAEHNLDSGQTSSKRATPVTNSDHRMLNARHGSNVLRLNEASLICQNRRPATFLSHHPPTLSLIWTGILQQRRTRTNDDADVLGLVAAGKAKGIPVPGLKKAWGQNGAWYPQQPAKSAATQPPEVDKKAERLRKLQAMKEKHAAKEAKEACVTPGSTMEAFF</sequence>
<reference evidence="2" key="2">
    <citation type="submission" date="2023-06" db="EMBL/GenBank/DDBJ databases">
        <authorList>
            <consortium name="Lawrence Berkeley National Laboratory"/>
            <person name="Haridas S."/>
            <person name="Hensen N."/>
            <person name="Bonometti L."/>
            <person name="Westerberg I."/>
            <person name="Brannstrom I.O."/>
            <person name="Guillou S."/>
            <person name="Cros-Aarteil S."/>
            <person name="Calhoun S."/>
            <person name="Kuo A."/>
            <person name="Mondo S."/>
            <person name="Pangilinan J."/>
            <person name="Riley R."/>
            <person name="Labutti K."/>
            <person name="Andreopoulos B."/>
            <person name="Lipzen A."/>
            <person name="Chen C."/>
            <person name="Yanf M."/>
            <person name="Daum C."/>
            <person name="Ng V."/>
            <person name="Clum A."/>
            <person name="Steindorff A."/>
            <person name="Ohm R."/>
            <person name="Martin F."/>
            <person name="Silar P."/>
            <person name="Natvig D."/>
            <person name="Lalanne C."/>
            <person name="Gautier V."/>
            <person name="Ament-Velasquez S.L."/>
            <person name="Kruys A."/>
            <person name="Hutchinson M.I."/>
            <person name="Powell A.J."/>
            <person name="Barry K."/>
            <person name="Miller A.N."/>
            <person name="Grigoriev I.V."/>
            <person name="Debuchy R."/>
            <person name="Gladieux P."/>
            <person name="Thoren M.H."/>
            <person name="Johannesson H."/>
        </authorList>
    </citation>
    <scope>NUCLEOTIDE SEQUENCE</scope>
    <source>
        <strain evidence="2">CBS 118394</strain>
    </source>
</reference>